<dbReference type="EMBL" id="LOTN01000037">
    <property type="protein sequence ID" value="KUZ88415.1"/>
    <property type="molecule type" value="Genomic_DNA"/>
</dbReference>
<accession>A0A117XTU8</accession>
<reference evidence="1 2" key="1">
    <citation type="submission" date="2015-11" db="EMBL/GenBank/DDBJ databases">
        <title>Expanding the genomic diversity of Burkholderia species for the development of highly accurate diagnostics.</title>
        <authorList>
            <person name="Sahl J."/>
            <person name="Keim P."/>
            <person name="Wagner D."/>
        </authorList>
    </citation>
    <scope>NUCLEOTIDE SEQUENCE [LARGE SCALE GENOMIC DNA]</scope>
    <source>
        <strain evidence="1 2">RF32-BP4</strain>
    </source>
</reference>
<dbReference type="Proteomes" id="UP000065521">
    <property type="component" value="Unassembled WGS sequence"/>
</dbReference>
<dbReference type="AlphaFoldDB" id="A0A117XTU8"/>
<evidence type="ECO:0000313" key="2">
    <source>
        <dbReference type="Proteomes" id="UP000065521"/>
    </source>
</evidence>
<proteinExistence type="predicted"/>
<comment type="caution">
    <text evidence="1">The sequence shown here is derived from an EMBL/GenBank/DDBJ whole genome shotgun (WGS) entry which is preliminary data.</text>
</comment>
<sequence>MLVHRLISPYFLPLGLALFKATLLAFLGRQNLVGAAYSDFAQHLRKRPVQRICIKEFDIDGKFAAGNVFCSVAKRLSVRGIRRAPHYFISMTPLSARIHPIVLQLKKSFDFHVEQAINDSRKE</sequence>
<protein>
    <submittedName>
        <fullName evidence="1">Uncharacterized protein</fullName>
    </submittedName>
</protein>
<evidence type="ECO:0000313" key="1">
    <source>
        <dbReference type="EMBL" id="KUZ88415.1"/>
    </source>
</evidence>
<gene>
    <name evidence="1" type="ORF">WI38_19775</name>
</gene>
<organism evidence="1 2">
    <name type="scientific">Burkholderia ubonensis</name>
    <dbReference type="NCBI Taxonomy" id="101571"/>
    <lineage>
        <taxon>Bacteria</taxon>
        <taxon>Pseudomonadati</taxon>
        <taxon>Pseudomonadota</taxon>
        <taxon>Betaproteobacteria</taxon>
        <taxon>Burkholderiales</taxon>
        <taxon>Burkholderiaceae</taxon>
        <taxon>Burkholderia</taxon>
        <taxon>Burkholderia cepacia complex</taxon>
    </lineage>
</organism>
<name>A0A117XTU8_9BURK</name>